<sequence>MTLPIILSDSNICKGYYMVLHLFPFCL</sequence>
<evidence type="ECO:0000313" key="1">
    <source>
        <dbReference type="EMBL" id="MBX52246.1"/>
    </source>
</evidence>
<accession>A0A2P2PBX0</accession>
<organism evidence="1">
    <name type="scientific">Rhizophora mucronata</name>
    <name type="common">Asiatic mangrove</name>
    <dbReference type="NCBI Taxonomy" id="61149"/>
    <lineage>
        <taxon>Eukaryota</taxon>
        <taxon>Viridiplantae</taxon>
        <taxon>Streptophyta</taxon>
        <taxon>Embryophyta</taxon>
        <taxon>Tracheophyta</taxon>
        <taxon>Spermatophyta</taxon>
        <taxon>Magnoliopsida</taxon>
        <taxon>eudicotyledons</taxon>
        <taxon>Gunneridae</taxon>
        <taxon>Pentapetalae</taxon>
        <taxon>rosids</taxon>
        <taxon>fabids</taxon>
        <taxon>Malpighiales</taxon>
        <taxon>Rhizophoraceae</taxon>
        <taxon>Rhizophora</taxon>
    </lineage>
</organism>
<proteinExistence type="predicted"/>
<dbReference type="AlphaFoldDB" id="A0A2P2PBX0"/>
<dbReference type="EMBL" id="GGEC01071762">
    <property type="protein sequence ID" value="MBX52246.1"/>
    <property type="molecule type" value="Transcribed_RNA"/>
</dbReference>
<name>A0A2P2PBX0_RHIMU</name>
<protein>
    <submittedName>
        <fullName evidence="1">Uncharacterized protein</fullName>
    </submittedName>
</protein>
<reference evidence="1" key="1">
    <citation type="submission" date="2018-02" db="EMBL/GenBank/DDBJ databases">
        <title>Rhizophora mucronata_Transcriptome.</title>
        <authorList>
            <person name="Meera S.P."/>
            <person name="Sreeshan A."/>
            <person name="Augustine A."/>
        </authorList>
    </citation>
    <scope>NUCLEOTIDE SEQUENCE</scope>
    <source>
        <tissue evidence="1">Leaf</tissue>
    </source>
</reference>